<dbReference type="SUPFAM" id="SSF56349">
    <property type="entry name" value="DNA breaking-rejoining enzymes"/>
    <property type="match status" value="1"/>
</dbReference>
<reference evidence="8 9" key="1">
    <citation type="submission" date="2017-07" db="EMBL/GenBank/DDBJ databases">
        <title>Genome Sequence of Antarctobacter heliothermus Strain SMS3 Isolated from a culture of the Diatom Skeletonema marinoi.</title>
        <authorList>
            <person name="Topel M."/>
            <person name="Pinder M.I.M."/>
            <person name="Johansson O.N."/>
            <person name="Kourtchenko O."/>
            <person name="Godhe A."/>
            <person name="Clarke A.K."/>
        </authorList>
    </citation>
    <scope>NUCLEOTIDE SEQUENCE [LARGE SCALE GENOMIC DNA]</scope>
    <source>
        <strain evidence="8 9">SMS3</strain>
    </source>
</reference>
<dbReference type="PROSITE" id="PS51900">
    <property type="entry name" value="CB"/>
    <property type="match status" value="1"/>
</dbReference>
<dbReference type="Pfam" id="PF00589">
    <property type="entry name" value="Phage_integrase"/>
    <property type="match status" value="1"/>
</dbReference>
<dbReference type="InterPro" id="IPR050808">
    <property type="entry name" value="Phage_Integrase"/>
</dbReference>
<dbReference type="GO" id="GO:0015074">
    <property type="term" value="P:DNA integration"/>
    <property type="evidence" value="ECO:0007669"/>
    <property type="project" value="UniProtKB-KW"/>
</dbReference>
<dbReference type="EMBL" id="CP022540">
    <property type="protein sequence ID" value="ASP22063.1"/>
    <property type="molecule type" value="Genomic_DNA"/>
</dbReference>
<protein>
    <submittedName>
        <fullName evidence="8">Integrase</fullName>
    </submittedName>
</protein>
<evidence type="ECO:0000259" key="6">
    <source>
        <dbReference type="PROSITE" id="PS51898"/>
    </source>
</evidence>
<dbReference type="Proteomes" id="UP000203589">
    <property type="component" value="Chromosome"/>
</dbReference>
<dbReference type="GO" id="GO:0006310">
    <property type="term" value="P:DNA recombination"/>
    <property type="evidence" value="ECO:0007669"/>
    <property type="project" value="UniProtKB-KW"/>
</dbReference>
<dbReference type="PANTHER" id="PTHR30629">
    <property type="entry name" value="PROPHAGE INTEGRASE"/>
    <property type="match status" value="1"/>
</dbReference>
<sequence>MLTKKFSAQLVRDLPFAESGQTVFFDEALPGFGLRVGTKSKTYIAQSRVRGKTRRVSIGRTEKLTLNDARRLAKKALAEMANDVDRNAEKRLERAKLMTLGQAVEGWLSERNLRPSTAESYSSTMRREFGDWYDTQLRQITPATYQKRYMQILDRTPAGAALATRTFKSCWNWARADLTDGAGNTLIAECPADIVSRKKILPKAKRKSTYVHDWAAFFAALDSLETNSNRHRDAGENFRAFMELLARTGLRQAEAANMRWEDVDMKRGTFVIPAERAKNGQELVLPMSNQTHALFERLRGRTEGLPYVWGSTPLRDPRKTLTRFREALGWDVGFHDMRRSFAVVATVLDVQQSKVKRLLNHATGNDVTAGYQVLSDPETLRNSVQQISDYIDEKRIAKITS</sequence>
<evidence type="ECO:0000313" key="9">
    <source>
        <dbReference type="Proteomes" id="UP000203589"/>
    </source>
</evidence>
<dbReference type="AlphaFoldDB" id="A0A222E770"/>
<evidence type="ECO:0000313" key="8">
    <source>
        <dbReference type="EMBL" id="ASP22063.1"/>
    </source>
</evidence>
<evidence type="ECO:0000256" key="3">
    <source>
        <dbReference type="ARBA" id="ARBA00023125"/>
    </source>
</evidence>
<gene>
    <name evidence="8" type="ORF">ANTHELSMS3_03433</name>
</gene>
<feature type="domain" description="Core-binding (CB)" evidence="7">
    <location>
        <begin position="98"/>
        <end position="175"/>
    </location>
</feature>
<dbReference type="RefSeq" id="WP_094035894.1">
    <property type="nucleotide sequence ID" value="NZ_CP022540.1"/>
</dbReference>
<feature type="domain" description="Tyr recombinase" evidence="6">
    <location>
        <begin position="204"/>
        <end position="385"/>
    </location>
</feature>
<dbReference type="PROSITE" id="PS51898">
    <property type="entry name" value="TYR_RECOMBINASE"/>
    <property type="match status" value="1"/>
</dbReference>
<evidence type="ECO:0000259" key="7">
    <source>
        <dbReference type="PROSITE" id="PS51900"/>
    </source>
</evidence>
<dbReference type="InterPro" id="IPR011010">
    <property type="entry name" value="DNA_brk_join_enz"/>
</dbReference>
<dbReference type="Gene3D" id="1.10.443.10">
    <property type="entry name" value="Intergrase catalytic core"/>
    <property type="match status" value="1"/>
</dbReference>
<dbReference type="InterPro" id="IPR025166">
    <property type="entry name" value="Integrase_DNA_bind_dom"/>
</dbReference>
<dbReference type="InterPro" id="IPR038488">
    <property type="entry name" value="Integrase_DNA-bd_sf"/>
</dbReference>
<dbReference type="InterPro" id="IPR013762">
    <property type="entry name" value="Integrase-like_cat_sf"/>
</dbReference>
<dbReference type="InterPro" id="IPR044068">
    <property type="entry name" value="CB"/>
</dbReference>
<dbReference type="KEGG" id="aht:ANTHELSMS3_03433"/>
<accession>A0A222E770</accession>
<name>A0A222E770_9RHOB</name>
<dbReference type="GO" id="GO:0003677">
    <property type="term" value="F:DNA binding"/>
    <property type="evidence" value="ECO:0007669"/>
    <property type="project" value="UniProtKB-UniRule"/>
</dbReference>
<dbReference type="InterPro" id="IPR010998">
    <property type="entry name" value="Integrase_recombinase_N"/>
</dbReference>
<dbReference type="Pfam" id="PF13356">
    <property type="entry name" value="Arm-DNA-bind_3"/>
    <property type="match status" value="1"/>
</dbReference>
<evidence type="ECO:0000256" key="5">
    <source>
        <dbReference type="PROSITE-ProRule" id="PRU01248"/>
    </source>
</evidence>
<organism evidence="8 9">
    <name type="scientific">Antarctobacter heliothermus</name>
    <dbReference type="NCBI Taxonomy" id="74033"/>
    <lineage>
        <taxon>Bacteria</taxon>
        <taxon>Pseudomonadati</taxon>
        <taxon>Pseudomonadota</taxon>
        <taxon>Alphaproteobacteria</taxon>
        <taxon>Rhodobacterales</taxon>
        <taxon>Roseobacteraceae</taxon>
        <taxon>Antarctobacter</taxon>
    </lineage>
</organism>
<dbReference type="Gene3D" id="3.30.160.390">
    <property type="entry name" value="Integrase, DNA-binding domain"/>
    <property type="match status" value="1"/>
</dbReference>
<proteinExistence type="inferred from homology"/>
<comment type="similarity">
    <text evidence="1">Belongs to the 'phage' integrase family.</text>
</comment>
<dbReference type="Gene3D" id="1.10.150.130">
    <property type="match status" value="1"/>
</dbReference>
<keyword evidence="4" id="KW-0233">DNA recombination</keyword>
<dbReference type="PANTHER" id="PTHR30629:SF2">
    <property type="entry name" value="PROPHAGE INTEGRASE INTS-RELATED"/>
    <property type="match status" value="1"/>
</dbReference>
<keyword evidence="2" id="KW-0229">DNA integration</keyword>
<dbReference type="OrthoDB" id="6388170at2"/>
<evidence type="ECO:0000256" key="2">
    <source>
        <dbReference type="ARBA" id="ARBA00022908"/>
    </source>
</evidence>
<keyword evidence="9" id="KW-1185">Reference proteome</keyword>
<keyword evidence="3 5" id="KW-0238">DNA-binding</keyword>
<evidence type="ECO:0000256" key="4">
    <source>
        <dbReference type="ARBA" id="ARBA00023172"/>
    </source>
</evidence>
<dbReference type="InterPro" id="IPR002104">
    <property type="entry name" value="Integrase_catalytic"/>
</dbReference>
<evidence type="ECO:0000256" key="1">
    <source>
        <dbReference type="ARBA" id="ARBA00008857"/>
    </source>
</evidence>